<keyword evidence="5" id="KW-1185">Reference proteome</keyword>
<evidence type="ECO:0000313" key="5">
    <source>
        <dbReference type="Proteomes" id="UP000683575"/>
    </source>
</evidence>
<dbReference type="PANTHER" id="PTHR43335:SF4">
    <property type="entry name" value="ABC TRANSPORTER, ATP-BINDING PROTEIN"/>
    <property type="match status" value="1"/>
</dbReference>
<dbReference type="GO" id="GO:0016887">
    <property type="term" value="F:ATP hydrolysis activity"/>
    <property type="evidence" value="ECO:0007669"/>
    <property type="project" value="InterPro"/>
</dbReference>
<dbReference type="InterPro" id="IPR003439">
    <property type="entry name" value="ABC_transporter-like_ATP-bd"/>
</dbReference>
<sequence length="308" mass="32626">MIEARGLGKEYAGKPAVSDLSFEVHPGSVTGFLGPNGAGKSTTMRLMLGLDHGRGSTTFDGVPFTALTRPMTHVGALLEAKPFHPTRKARNHLRMLAAANGIPVRRVDEVLEQLGLAAVARKKPRTFSLGMGQRLGLAAALLGDPHTLVLDEPANGLDPQGIQWIRELLKGFAASGRSVFVSSHLLSEMALMADQLVVIGRGRLIASGPVEDFVRTSTRNAVVVRSPQAADLADVLRREGAAVEALEPGVVSVVGLDAARVGDLAFEASIRLHELSHRVATLEEAFLEATSDAEEYRAQVAARPGEGA</sequence>
<organism evidence="4 5">
    <name type="scientific">Nocardioides panacis</name>
    <dbReference type="NCBI Taxonomy" id="2849501"/>
    <lineage>
        <taxon>Bacteria</taxon>
        <taxon>Bacillati</taxon>
        <taxon>Actinomycetota</taxon>
        <taxon>Actinomycetes</taxon>
        <taxon>Propionibacteriales</taxon>
        <taxon>Nocardioidaceae</taxon>
        <taxon>Nocardioides</taxon>
    </lineage>
</organism>
<dbReference type="PANTHER" id="PTHR43335">
    <property type="entry name" value="ABC TRANSPORTER, ATP-BINDING PROTEIN"/>
    <property type="match status" value="1"/>
</dbReference>
<dbReference type="PROSITE" id="PS50893">
    <property type="entry name" value="ABC_TRANSPORTER_2"/>
    <property type="match status" value="1"/>
</dbReference>
<keyword evidence="4" id="KW-0547">Nucleotide-binding</keyword>
<reference evidence="4" key="1">
    <citation type="submission" date="2021-06" db="EMBL/GenBank/DDBJ databases">
        <title>Complete genome sequence of Nocardioides sp. G188.</title>
        <authorList>
            <person name="Im W.-T."/>
        </authorList>
    </citation>
    <scope>NUCLEOTIDE SEQUENCE</scope>
    <source>
        <strain evidence="4">G188</strain>
    </source>
</reference>
<comment type="similarity">
    <text evidence="1">Belongs to the ABC transporter superfamily.</text>
</comment>
<evidence type="ECO:0000313" key="4">
    <source>
        <dbReference type="EMBL" id="QWZ10757.1"/>
    </source>
</evidence>
<keyword evidence="4" id="KW-0067">ATP-binding</keyword>
<name>A0A975T389_9ACTN</name>
<gene>
    <name evidence="4" type="ORF">KRR39_23345</name>
</gene>
<protein>
    <submittedName>
        <fullName evidence="4">ATP-binding cassette domain-containing protein</fullName>
    </submittedName>
</protein>
<keyword evidence="2" id="KW-0813">Transport</keyword>
<dbReference type="SMART" id="SM00382">
    <property type="entry name" value="AAA"/>
    <property type="match status" value="1"/>
</dbReference>
<dbReference type="KEGG" id="nps:KRR39_23345"/>
<dbReference type="EMBL" id="CP077062">
    <property type="protein sequence ID" value="QWZ10757.1"/>
    <property type="molecule type" value="Genomic_DNA"/>
</dbReference>
<feature type="domain" description="ABC transporter" evidence="3">
    <location>
        <begin position="2"/>
        <end position="226"/>
    </location>
</feature>
<dbReference type="InterPro" id="IPR003593">
    <property type="entry name" value="AAA+_ATPase"/>
</dbReference>
<accession>A0A975T389</accession>
<dbReference type="Pfam" id="PF00005">
    <property type="entry name" value="ABC_tran"/>
    <property type="match status" value="1"/>
</dbReference>
<evidence type="ECO:0000256" key="2">
    <source>
        <dbReference type="ARBA" id="ARBA00022448"/>
    </source>
</evidence>
<dbReference type="AlphaFoldDB" id="A0A975T389"/>
<dbReference type="Proteomes" id="UP000683575">
    <property type="component" value="Chromosome"/>
</dbReference>
<evidence type="ECO:0000259" key="3">
    <source>
        <dbReference type="PROSITE" id="PS50893"/>
    </source>
</evidence>
<evidence type="ECO:0000256" key="1">
    <source>
        <dbReference type="ARBA" id="ARBA00005417"/>
    </source>
</evidence>
<dbReference type="GO" id="GO:0005524">
    <property type="term" value="F:ATP binding"/>
    <property type="evidence" value="ECO:0007669"/>
    <property type="project" value="UniProtKB-KW"/>
</dbReference>
<proteinExistence type="inferred from homology"/>